<accession>G9ZHR6</accession>
<dbReference type="STRING" id="797473.HMPREF9080_02325"/>
<dbReference type="PATRIC" id="fig|797473.3.peg.1902"/>
<organism evidence="2 3">
    <name type="scientific">Cardiobacterium valvarum F0432</name>
    <dbReference type="NCBI Taxonomy" id="797473"/>
    <lineage>
        <taxon>Bacteria</taxon>
        <taxon>Pseudomonadati</taxon>
        <taxon>Pseudomonadota</taxon>
        <taxon>Gammaproteobacteria</taxon>
        <taxon>Cardiobacteriales</taxon>
        <taxon>Cardiobacteriaceae</taxon>
        <taxon>Cardiobacterium</taxon>
    </lineage>
</organism>
<sequence length="47" mass="5138">MTLPLNVELLHQDYQAAAAFASAILLVRIALATLALKAWGARHEEHV</sequence>
<keyword evidence="1" id="KW-1133">Transmembrane helix</keyword>
<gene>
    <name evidence="2" type="ORF">HMPREF9080_02325</name>
</gene>
<keyword evidence="1" id="KW-0812">Transmembrane</keyword>
<dbReference type="HOGENOM" id="CLU_3166031_0_0_6"/>
<dbReference type="AlphaFoldDB" id="G9ZHR6"/>
<dbReference type="Proteomes" id="UP000004750">
    <property type="component" value="Unassembled WGS sequence"/>
</dbReference>
<evidence type="ECO:0000313" key="3">
    <source>
        <dbReference type="Proteomes" id="UP000004750"/>
    </source>
</evidence>
<keyword evidence="1" id="KW-0472">Membrane</keyword>
<comment type="caution">
    <text evidence="2">The sequence shown here is derived from an EMBL/GenBank/DDBJ whole genome shotgun (WGS) entry which is preliminary data.</text>
</comment>
<protein>
    <submittedName>
        <fullName evidence="2">Uncharacterized protein</fullName>
    </submittedName>
</protein>
<dbReference type="EMBL" id="AGCM01000135">
    <property type="protein sequence ID" value="EHM52463.1"/>
    <property type="molecule type" value="Genomic_DNA"/>
</dbReference>
<feature type="transmembrane region" description="Helical" evidence="1">
    <location>
        <begin position="14"/>
        <end position="36"/>
    </location>
</feature>
<evidence type="ECO:0000313" key="2">
    <source>
        <dbReference type="EMBL" id="EHM52463.1"/>
    </source>
</evidence>
<proteinExistence type="predicted"/>
<evidence type="ECO:0000256" key="1">
    <source>
        <dbReference type="SAM" id="Phobius"/>
    </source>
</evidence>
<reference evidence="2 3" key="1">
    <citation type="submission" date="2011-08" db="EMBL/GenBank/DDBJ databases">
        <authorList>
            <person name="Weinstock G."/>
            <person name="Sodergren E."/>
            <person name="Clifton S."/>
            <person name="Fulton L."/>
            <person name="Fulton B."/>
            <person name="Courtney L."/>
            <person name="Fronick C."/>
            <person name="Harrison M."/>
            <person name="Strong C."/>
            <person name="Farmer C."/>
            <person name="Delahaunty K."/>
            <person name="Markovic C."/>
            <person name="Hall O."/>
            <person name="Minx P."/>
            <person name="Tomlinson C."/>
            <person name="Mitreva M."/>
            <person name="Hou S."/>
            <person name="Chen J."/>
            <person name="Wollam A."/>
            <person name="Pepin K.H."/>
            <person name="Johnson M."/>
            <person name="Bhonagiri V."/>
            <person name="Zhang X."/>
            <person name="Suruliraj S."/>
            <person name="Warren W."/>
            <person name="Chinwalla A."/>
            <person name="Mardis E.R."/>
            <person name="Wilson R.K."/>
        </authorList>
    </citation>
    <scope>NUCLEOTIDE SEQUENCE [LARGE SCALE GENOMIC DNA]</scope>
    <source>
        <strain evidence="2 3">F0432</strain>
    </source>
</reference>
<name>G9ZHR6_9GAMM</name>